<keyword evidence="4" id="KW-1185">Reference proteome</keyword>
<reference evidence="3 4" key="1">
    <citation type="submission" date="2019-07" db="EMBL/GenBank/DDBJ databases">
        <title>Whole genome shotgun sequence of Segetibacter aerophilus NBRC 106135.</title>
        <authorList>
            <person name="Hosoyama A."/>
            <person name="Uohara A."/>
            <person name="Ohji S."/>
            <person name="Ichikawa N."/>
        </authorList>
    </citation>
    <scope>NUCLEOTIDE SEQUENCE [LARGE SCALE GENOMIC DNA]</scope>
    <source>
        <strain evidence="3 4">NBRC 106135</strain>
    </source>
</reference>
<protein>
    <recommendedName>
        <fullName evidence="2">Phage integrase SAM-like domain-containing protein</fullName>
    </recommendedName>
</protein>
<accession>A0A512BHY3</accession>
<name>A0A512BHY3_9BACT</name>
<dbReference type="OrthoDB" id="1493636at2"/>
<evidence type="ECO:0000259" key="2">
    <source>
        <dbReference type="Pfam" id="PF13102"/>
    </source>
</evidence>
<dbReference type="InterPro" id="IPR025269">
    <property type="entry name" value="SAM-like_dom"/>
</dbReference>
<evidence type="ECO:0000256" key="1">
    <source>
        <dbReference type="ARBA" id="ARBA00023125"/>
    </source>
</evidence>
<feature type="domain" description="Phage integrase SAM-like" evidence="2">
    <location>
        <begin position="136"/>
        <end position="200"/>
    </location>
</feature>
<dbReference type="GO" id="GO:0003677">
    <property type="term" value="F:DNA binding"/>
    <property type="evidence" value="ECO:0007669"/>
    <property type="project" value="UniProtKB-KW"/>
</dbReference>
<evidence type="ECO:0000313" key="3">
    <source>
        <dbReference type="EMBL" id="GEO11561.1"/>
    </source>
</evidence>
<gene>
    <name evidence="3" type="ORF">SAE01_40570</name>
</gene>
<dbReference type="InterPro" id="IPR010998">
    <property type="entry name" value="Integrase_recombinase_N"/>
</dbReference>
<dbReference type="Gene3D" id="1.10.150.130">
    <property type="match status" value="1"/>
</dbReference>
<organism evidence="3 4">
    <name type="scientific">Segetibacter aerophilus</name>
    <dbReference type="NCBI Taxonomy" id="670293"/>
    <lineage>
        <taxon>Bacteria</taxon>
        <taxon>Pseudomonadati</taxon>
        <taxon>Bacteroidota</taxon>
        <taxon>Chitinophagia</taxon>
        <taxon>Chitinophagales</taxon>
        <taxon>Chitinophagaceae</taxon>
        <taxon>Segetibacter</taxon>
    </lineage>
</organism>
<dbReference type="EMBL" id="BJYT01000024">
    <property type="protein sequence ID" value="GEO11561.1"/>
    <property type="molecule type" value="Genomic_DNA"/>
</dbReference>
<dbReference type="Proteomes" id="UP000321513">
    <property type="component" value="Unassembled WGS sequence"/>
</dbReference>
<dbReference type="RefSeq" id="WP_147205664.1">
    <property type="nucleotide sequence ID" value="NZ_BJYT01000024.1"/>
</dbReference>
<sequence>MLLPIKPICERKYIRRDSTSIIYVQYCYSSEDRTLLNTEIAIPPNYWNKKRLCISDNLPASFGNVEHLNNELDRIIRLVQDIVSYAVKNKIEEPGSFVKKTFRLDFAISTLNSPDTTSVIEAPLKKKVNKDIYLQLDDYIKSKEKKVTKATLCVYRSMNAQLKAYEEYREKKITFESLDFEFYDSFVDFLTFDYVQRRRKTVLSHLL</sequence>
<dbReference type="Pfam" id="PF13102">
    <property type="entry name" value="Phage_int_SAM_5"/>
    <property type="match status" value="1"/>
</dbReference>
<comment type="caution">
    <text evidence="3">The sequence shown here is derived from an EMBL/GenBank/DDBJ whole genome shotgun (WGS) entry which is preliminary data.</text>
</comment>
<dbReference type="AlphaFoldDB" id="A0A512BHY3"/>
<keyword evidence="1" id="KW-0238">DNA-binding</keyword>
<proteinExistence type="predicted"/>
<evidence type="ECO:0000313" key="4">
    <source>
        <dbReference type="Proteomes" id="UP000321513"/>
    </source>
</evidence>